<dbReference type="AlphaFoldDB" id="A0LMV2"/>
<gene>
    <name evidence="1" type="ordered locus">Sfum_3081</name>
</gene>
<organism evidence="1 2">
    <name type="scientific">Syntrophobacter fumaroxidans (strain DSM 10017 / MPOB)</name>
    <dbReference type="NCBI Taxonomy" id="335543"/>
    <lineage>
        <taxon>Bacteria</taxon>
        <taxon>Pseudomonadati</taxon>
        <taxon>Thermodesulfobacteriota</taxon>
        <taxon>Syntrophobacteria</taxon>
        <taxon>Syntrophobacterales</taxon>
        <taxon>Syntrophobacteraceae</taxon>
        <taxon>Syntrophobacter</taxon>
    </lineage>
</organism>
<dbReference type="KEGG" id="sfu:Sfum_3081"/>
<accession>A0LMV2</accession>
<sequence>MTKRQIQHKLKHYYDLEYDARNLSNECPVVKEKFGLAQGGIPGGGATPWAVRKPFDSGNSSVESAQMTKFHKPCGNWSLPV</sequence>
<name>A0LMV2_SYNFM</name>
<dbReference type="HOGENOM" id="CLU_2572651_0_0_7"/>
<dbReference type="EMBL" id="CP000478">
    <property type="protein sequence ID" value="ABK18754.1"/>
    <property type="molecule type" value="Genomic_DNA"/>
</dbReference>
<evidence type="ECO:0000313" key="1">
    <source>
        <dbReference type="EMBL" id="ABK18754.1"/>
    </source>
</evidence>
<evidence type="ECO:0000313" key="2">
    <source>
        <dbReference type="Proteomes" id="UP000001784"/>
    </source>
</evidence>
<proteinExistence type="predicted"/>
<reference evidence="1 2" key="1">
    <citation type="submission" date="2006-10" db="EMBL/GenBank/DDBJ databases">
        <title>Complete sequence of Syntrophobacter fumaroxidans MPOB.</title>
        <authorList>
            <consortium name="US DOE Joint Genome Institute"/>
            <person name="Copeland A."/>
            <person name="Lucas S."/>
            <person name="Lapidus A."/>
            <person name="Barry K."/>
            <person name="Detter J.C."/>
            <person name="Glavina del Rio T."/>
            <person name="Hammon N."/>
            <person name="Israni S."/>
            <person name="Pitluck S."/>
            <person name="Goltsman E.G."/>
            <person name="Martinez M."/>
            <person name="Schmutz J."/>
            <person name="Larimer F."/>
            <person name="Land M."/>
            <person name="Hauser L."/>
            <person name="Kyrpides N."/>
            <person name="Kim E."/>
            <person name="Boone D.R."/>
            <person name="Brockman F."/>
            <person name="Culley D."/>
            <person name="Ferry J."/>
            <person name="Gunsalus R."/>
            <person name="McInerney M.J."/>
            <person name="Morrison M."/>
            <person name="Plugge C."/>
            <person name="Rohlin L."/>
            <person name="Scholten J."/>
            <person name="Sieber J."/>
            <person name="Stams A.J.M."/>
            <person name="Worm P."/>
            <person name="Henstra A.M."/>
            <person name="Richardson P."/>
        </authorList>
    </citation>
    <scope>NUCLEOTIDE SEQUENCE [LARGE SCALE GENOMIC DNA]</scope>
    <source>
        <strain evidence="2">DSM 10017 / MPOB</strain>
    </source>
</reference>
<protein>
    <submittedName>
        <fullName evidence="1">Uncharacterized protein</fullName>
    </submittedName>
</protein>
<dbReference type="Proteomes" id="UP000001784">
    <property type="component" value="Chromosome"/>
</dbReference>
<dbReference type="InParanoid" id="A0LMV2"/>
<keyword evidence="2" id="KW-1185">Reference proteome</keyword>